<dbReference type="OrthoDB" id="991372at2759"/>
<comment type="caution">
    <text evidence="2">The sequence shown here is derived from an EMBL/GenBank/DDBJ whole genome shotgun (WGS) entry which is preliminary data.</text>
</comment>
<keyword evidence="3" id="KW-1185">Reference proteome</keyword>
<gene>
    <name evidence="2" type="ORF">Gohar_013572</name>
</gene>
<feature type="domain" description="DUF7745" evidence="1">
    <location>
        <begin position="28"/>
        <end position="152"/>
    </location>
</feature>
<evidence type="ECO:0000259" key="1">
    <source>
        <dbReference type="Pfam" id="PF24924"/>
    </source>
</evidence>
<dbReference type="Pfam" id="PF24924">
    <property type="entry name" value="DUF7745"/>
    <property type="match status" value="1"/>
</dbReference>
<dbReference type="InterPro" id="IPR056647">
    <property type="entry name" value="DUF7745"/>
</dbReference>
<dbReference type="AlphaFoldDB" id="A0A7J9H0J6"/>
<dbReference type="Proteomes" id="UP000593560">
    <property type="component" value="Unassembled WGS sequence"/>
</dbReference>
<reference evidence="2 3" key="1">
    <citation type="journal article" date="2019" name="Genome Biol. Evol.">
        <title>Insights into the evolution of the New World diploid cottons (Gossypium, subgenus Houzingenia) based on genome sequencing.</title>
        <authorList>
            <person name="Grover C.E."/>
            <person name="Arick M.A. 2nd"/>
            <person name="Thrash A."/>
            <person name="Conover J.L."/>
            <person name="Sanders W.S."/>
            <person name="Peterson D.G."/>
            <person name="Frelichowski J.E."/>
            <person name="Scheffler J.A."/>
            <person name="Scheffler B.E."/>
            <person name="Wendel J.F."/>
        </authorList>
    </citation>
    <scope>NUCLEOTIDE SEQUENCE [LARGE SCALE GENOMIC DNA]</scope>
    <source>
        <strain evidence="2">0</strain>
        <tissue evidence="2">Leaf</tissue>
    </source>
</reference>
<dbReference type="PANTHER" id="PTHR48200">
    <property type="entry name" value="PROTEIN, PUTATIVE-RELATED"/>
    <property type="match status" value="1"/>
</dbReference>
<evidence type="ECO:0000313" key="3">
    <source>
        <dbReference type="Proteomes" id="UP000593560"/>
    </source>
</evidence>
<evidence type="ECO:0000313" key="2">
    <source>
        <dbReference type="EMBL" id="MBA0803349.1"/>
    </source>
</evidence>
<organism evidence="2 3">
    <name type="scientific">Gossypium harknessii</name>
    <dbReference type="NCBI Taxonomy" id="34285"/>
    <lineage>
        <taxon>Eukaryota</taxon>
        <taxon>Viridiplantae</taxon>
        <taxon>Streptophyta</taxon>
        <taxon>Embryophyta</taxon>
        <taxon>Tracheophyta</taxon>
        <taxon>Spermatophyta</taxon>
        <taxon>Magnoliopsida</taxon>
        <taxon>eudicotyledons</taxon>
        <taxon>Gunneridae</taxon>
        <taxon>Pentapetalae</taxon>
        <taxon>rosids</taxon>
        <taxon>malvids</taxon>
        <taxon>Malvales</taxon>
        <taxon>Malvaceae</taxon>
        <taxon>Malvoideae</taxon>
        <taxon>Gossypium</taxon>
    </lineage>
</organism>
<protein>
    <recommendedName>
        <fullName evidence="1">DUF7745 domain-containing protein</fullName>
    </recommendedName>
</protein>
<accession>A0A7J9H0J6</accession>
<proteinExistence type="predicted"/>
<sequence length="181" mass="21389">MVRFWDPTYQCFTFNQEDMTSTIEEYATLLRVDNVQLNKIYVKEPKPMTFKKKLMKLTGMTNLAQNHPNTLKRVNLFAFAVYELIVFPKVLGHIEVAVVDFFKKLRQGINPVPTIMAETFRSLSSYRRKEEGCFIGCAQLLNAWIFSHFWKVERIPFHMFSKTFTPLEAYIEKDWPKDVTE</sequence>
<name>A0A7J9H0J6_9ROSI</name>
<dbReference type="PANTHER" id="PTHR48200:SF1">
    <property type="entry name" value="AMINOTRANSFERASE-LIKE PLANT MOBILE DOMAIN-CONTAINING PROTEIN"/>
    <property type="match status" value="1"/>
</dbReference>
<dbReference type="EMBL" id="JABFAD010000007">
    <property type="protein sequence ID" value="MBA0803349.1"/>
    <property type="molecule type" value="Genomic_DNA"/>
</dbReference>